<evidence type="ECO:0000256" key="6">
    <source>
        <dbReference type="ARBA" id="ARBA00022839"/>
    </source>
</evidence>
<dbReference type="Proteomes" id="UP000310506">
    <property type="component" value="Unassembled WGS sequence"/>
</dbReference>
<dbReference type="PANTHER" id="PTHR30591">
    <property type="entry name" value="RECBCD ENZYME SUBUNIT RECC"/>
    <property type="match status" value="1"/>
</dbReference>
<comment type="caution">
    <text evidence="12">The sequence shown here is derived from an EMBL/GenBank/DDBJ whole genome shotgun (WGS) entry which is preliminary data.</text>
</comment>
<dbReference type="InterPro" id="IPR038726">
    <property type="entry name" value="PDDEXK_AddAB-type"/>
</dbReference>
<evidence type="ECO:0000313" key="12">
    <source>
        <dbReference type="EMBL" id="THB60683.1"/>
    </source>
</evidence>
<dbReference type="AlphaFoldDB" id="A0A4S3B4Z0"/>
<gene>
    <name evidence="12" type="ORF">ESZ54_08800</name>
</gene>
<evidence type="ECO:0000256" key="1">
    <source>
        <dbReference type="ARBA" id="ARBA00022722"/>
    </source>
</evidence>
<dbReference type="RefSeq" id="WP_136137307.1">
    <property type="nucleotide sequence ID" value="NZ_SDGV01000018.1"/>
</dbReference>
<dbReference type="Pfam" id="PF21445">
    <property type="entry name" value="ADDB_N"/>
    <property type="match status" value="1"/>
</dbReference>
<dbReference type="GO" id="GO:0003677">
    <property type="term" value="F:DNA binding"/>
    <property type="evidence" value="ECO:0007669"/>
    <property type="project" value="UniProtKB-KW"/>
</dbReference>
<keyword evidence="13" id="KW-1185">Reference proteome</keyword>
<keyword evidence="8" id="KW-0238">DNA-binding</keyword>
<dbReference type="Gene3D" id="3.40.50.300">
    <property type="entry name" value="P-loop containing nucleotide triphosphate hydrolases"/>
    <property type="match status" value="3"/>
</dbReference>
<dbReference type="GO" id="GO:0006281">
    <property type="term" value="P:DNA repair"/>
    <property type="evidence" value="ECO:0007669"/>
    <property type="project" value="UniProtKB-KW"/>
</dbReference>
<dbReference type="OrthoDB" id="9758506at2"/>
<dbReference type="GO" id="GO:0004527">
    <property type="term" value="F:exonuclease activity"/>
    <property type="evidence" value="ECO:0007669"/>
    <property type="project" value="UniProtKB-KW"/>
</dbReference>
<keyword evidence="4" id="KW-0378">Hydrolase</keyword>
<keyword evidence="5 12" id="KW-0347">Helicase</keyword>
<organism evidence="12 13">
    <name type="scientific">Vagococcus silagei</name>
    <dbReference type="NCBI Taxonomy" id="2508885"/>
    <lineage>
        <taxon>Bacteria</taxon>
        <taxon>Bacillati</taxon>
        <taxon>Bacillota</taxon>
        <taxon>Bacilli</taxon>
        <taxon>Lactobacillales</taxon>
        <taxon>Enterococcaceae</taxon>
        <taxon>Vagococcus</taxon>
    </lineage>
</organism>
<keyword evidence="6" id="KW-0269">Exonuclease</keyword>
<sequence length="1190" mass="138303">MSIQFIIGSAKENHAGCILEYAQNWLVASSEHEVFYVVPNHVKFETEVSVLNQLRHSETTSQFANIASTRLQVFSFSRLAWYFMQYTEDYQKRQLSDAGKQMLLKQALLTCEDDIQIYRYELNKAGFIQQLIEIFDEFQLGDITVLDFEHVVTQLRVDQKESDAVEKLAELNLIYRAYLEEIASANGETEDIKLRLASYLSTKNLKNVMFIISGFSSLTAVEKQLLEVLAKVGGEMKVSLVLNQAYPLNPPEPFDLFYHPGKVYFELYTLATQNRVPVMSDVLLQTETTENLLKIDEAWQDSQKLTVTHDTYPLEKEHLLIRACEDPYGEVVRVAKYIRQLVATKNYRYRDILVLTRDLPKYQKIIEPVFKRNDIPFYLNEESQMKHHPLIEWVTTLFRLKSNYYHHHDLMRFLRTELFNPDVDESQSLAEWEQAQQDYRKAVDYTENVVLASGFKGYDWLREEDWKYYTYHAIDEDESSHDAMMQRVSNEVRRDIRTQIPVFFSNFEKAITYAEACQLFYSFLESSGVSYQLRQMRNQAIEAGDLVAAKNHEHIWQELMNLLDEFVELLGEQTFDFESFEQTLLSGLEGVTFRKVPATVDQLMVSSIDFVQAEKKKVTIIIGVTDQQFPQKVENKSLLSDEERSVFRDYLMADKFLKKDARTDYLREPYVFYLALLSATDQVLLTYPRQIDQVKDLKASHYLTLLTQKLGLEIEEWSTAPSLKSLDQLAHFSTNEMVLRDFISLKQRLVEENLPLSWLWQQLEKRLHKFLPLRTARVLDSLTYLNTPENLNEASVEALYGDTLHASISTIEGFYNCQYRYFLQHGLHLKERSVYELSPAAAGDFYHEVLDAFFKSLIQSKLQLSDLSEAEVKELADRVLRTTLDDHRFSILDTSARMAYIKYQLEKTIHRVSWSLRRQSERSGMTTIQTELLFGEAWEKIGIAGFNFDLQNQKKLKVRGKIDRIDAMKVGQDDYLSVIDYKSSKHQFNFVDAYYGLALQMITYLNVALRNAEKLVKNADAKAAGAFYLHVQNPVLTGVTAKDEEVLADEMLKEFRLDGLLVDDESMVTQLDRSVEPGDSSLVYPYKKLKSEAIRSTNYYSNEELDWLLKDNENKFREAGEAIFSGSTKLNPAYKDQQRVACTYCPYRSVCQFDVMLKDNQYHRLNKVTKEEVIGEKQSEEDDHGPANKA</sequence>
<evidence type="ECO:0000259" key="10">
    <source>
        <dbReference type="Pfam" id="PF12705"/>
    </source>
</evidence>
<dbReference type="PANTHER" id="PTHR30591:SF1">
    <property type="entry name" value="RECBCD ENZYME SUBUNIT RECC"/>
    <property type="match status" value="1"/>
</dbReference>
<evidence type="ECO:0000256" key="9">
    <source>
        <dbReference type="ARBA" id="ARBA00023204"/>
    </source>
</evidence>
<dbReference type="InterPro" id="IPR027417">
    <property type="entry name" value="P-loop_NTPase"/>
</dbReference>
<dbReference type="SUPFAM" id="SSF52540">
    <property type="entry name" value="P-loop containing nucleoside triphosphate hydrolases"/>
    <property type="match status" value="1"/>
</dbReference>
<feature type="domain" description="PD-(D/E)XK endonuclease-like" evidence="10">
    <location>
        <begin position="806"/>
        <end position="1152"/>
    </location>
</feature>
<keyword evidence="3" id="KW-0227">DNA damage</keyword>
<dbReference type="GO" id="GO:0006310">
    <property type="term" value="P:DNA recombination"/>
    <property type="evidence" value="ECO:0007669"/>
    <property type="project" value="TreeGrafter"/>
</dbReference>
<dbReference type="Gene3D" id="3.90.320.10">
    <property type="match status" value="1"/>
</dbReference>
<evidence type="ECO:0000313" key="13">
    <source>
        <dbReference type="Proteomes" id="UP000310506"/>
    </source>
</evidence>
<feature type="domain" description="ATP-dependent helicase/deoxyribonuclease subunit B N-terminal" evidence="11">
    <location>
        <begin position="5"/>
        <end position="289"/>
    </location>
</feature>
<keyword evidence="9" id="KW-0234">DNA repair</keyword>
<dbReference type="Pfam" id="PF12705">
    <property type="entry name" value="PDDEXK_1"/>
    <property type="match status" value="1"/>
</dbReference>
<reference evidence="12 13" key="1">
    <citation type="submission" date="2019-01" db="EMBL/GenBank/DDBJ databases">
        <title>Vagococcus silagei sp. nov. isolated from brewer's grain.</title>
        <authorList>
            <person name="Guu J.-R."/>
        </authorList>
    </citation>
    <scope>NUCLEOTIDE SEQUENCE [LARGE SCALE GENOMIC DNA]</scope>
    <source>
        <strain evidence="12 13">2B-2</strain>
    </source>
</reference>
<name>A0A4S3B4Z0_9ENTE</name>
<protein>
    <submittedName>
        <fullName evidence="12">ATP-dependent helicase</fullName>
    </submittedName>
</protein>
<keyword evidence="1" id="KW-0540">Nuclease</keyword>
<evidence type="ECO:0000256" key="3">
    <source>
        <dbReference type="ARBA" id="ARBA00022763"/>
    </source>
</evidence>
<dbReference type="GO" id="GO:0005524">
    <property type="term" value="F:ATP binding"/>
    <property type="evidence" value="ECO:0007669"/>
    <property type="project" value="UniProtKB-KW"/>
</dbReference>
<evidence type="ECO:0000259" key="11">
    <source>
        <dbReference type="Pfam" id="PF21445"/>
    </source>
</evidence>
<dbReference type="InterPro" id="IPR049035">
    <property type="entry name" value="ADDB_N"/>
</dbReference>
<evidence type="ECO:0000256" key="5">
    <source>
        <dbReference type="ARBA" id="ARBA00022806"/>
    </source>
</evidence>
<evidence type="ECO:0000256" key="7">
    <source>
        <dbReference type="ARBA" id="ARBA00022840"/>
    </source>
</evidence>
<evidence type="ECO:0000256" key="2">
    <source>
        <dbReference type="ARBA" id="ARBA00022741"/>
    </source>
</evidence>
<accession>A0A4S3B4Z0</accession>
<keyword evidence="2" id="KW-0547">Nucleotide-binding</keyword>
<evidence type="ECO:0000256" key="4">
    <source>
        <dbReference type="ARBA" id="ARBA00022801"/>
    </source>
</evidence>
<dbReference type="GO" id="GO:0004386">
    <property type="term" value="F:helicase activity"/>
    <property type="evidence" value="ECO:0007669"/>
    <property type="project" value="UniProtKB-KW"/>
</dbReference>
<proteinExistence type="predicted"/>
<dbReference type="EMBL" id="SDGV01000018">
    <property type="protein sequence ID" value="THB60683.1"/>
    <property type="molecule type" value="Genomic_DNA"/>
</dbReference>
<dbReference type="InterPro" id="IPR011604">
    <property type="entry name" value="PDDEXK-like_dom_sf"/>
</dbReference>
<keyword evidence="7" id="KW-0067">ATP-binding</keyword>
<evidence type="ECO:0000256" key="8">
    <source>
        <dbReference type="ARBA" id="ARBA00023125"/>
    </source>
</evidence>